<comment type="caution">
    <text evidence="2">The sequence shown here is derived from an EMBL/GenBank/DDBJ whole genome shotgun (WGS) entry which is preliminary data.</text>
</comment>
<feature type="region of interest" description="Disordered" evidence="1">
    <location>
        <begin position="1"/>
        <end position="50"/>
    </location>
</feature>
<dbReference type="Proteomes" id="UP000091967">
    <property type="component" value="Unassembled WGS sequence"/>
</dbReference>
<feature type="compositionally biased region" description="Polar residues" evidence="1">
    <location>
        <begin position="1"/>
        <end position="10"/>
    </location>
</feature>
<organism evidence="2 3">
    <name type="scientific">Fusarium poae</name>
    <dbReference type="NCBI Taxonomy" id="36050"/>
    <lineage>
        <taxon>Eukaryota</taxon>
        <taxon>Fungi</taxon>
        <taxon>Dikarya</taxon>
        <taxon>Ascomycota</taxon>
        <taxon>Pezizomycotina</taxon>
        <taxon>Sordariomycetes</taxon>
        <taxon>Hypocreomycetidae</taxon>
        <taxon>Hypocreales</taxon>
        <taxon>Nectriaceae</taxon>
        <taxon>Fusarium</taxon>
    </lineage>
</organism>
<dbReference type="EMBL" id="LYXU01000001">
    <property type="protein sequence ID" value="OBS26669.1"/>
    <property type="molecule type" value="Genomic_DNA"/>
</dbReference>
<accession>A0A1B8B1R1</accession>
<protein>
    <submittedName>
        <fullName evidence="2">Uncharacterized protein</fullName>
    </submittedName>
</protein>
<gene>
    <name evidence="2" type="ORF">FPOA_00611</name>
</gene>
<sequence length="309" mass="34840">MSPSVKNQASIVAGRRQEEQTKATTPCPDPRRPMETLLNTSGGSGSLVPQARENAQYEIEKSHPRRVSALRQAWRFFSGKPSPEPPVPRTEPKHERDFDVWYTVDLTRPTNEGKYRAPQPSPCPEDRRGRITRLDESQIESYWNTPFQPERQVPLASHTIRRSISNDPKPEEKLDIEIVTWNPGPRRSVHILHDDPHQAVRSQVALVVDPSTEDFSTGSESDSESLDIVVQAERVTRVGRASLITVSGLKEQEEDIVMQASQAARVGRATLITFPELSRNQKEEVQERRPPSIDLADCSVKWDDAQSLA</sequence>
<keyword evidence="3" id="KW-1185">Reference proteome</keyword>
<feature type="region of interest" description="Disordered" evidence="1">
    <location>
        <begin position="77"/>
        <end position="98"/>
    </location>
</feature>
<evidence type="ECO:0000313" key="2">
    <source>
        <dbReference type="EMBL" id="OBS26669.1"/>
    </source>
</evidence>
<evidence type="ECO:0000313" key="3">
    <source>
        <dbReference type="Proteomes" id="UP000091967"/>
    </source>
</evidence>
<dbReference type="AlphaFoldDB" id="A0A1B8B1R1"/>
<evidence type="ECO:0000256" key="1">
    <source>
        <dbReference type="SAM" id="MobiDB-lite"/>
    </source>
</evidence>
<reference evidence="2 3" key="1">
    <citation type="submission" date="2016-06" db="EMBL/GenBank/DDBJ databases">
        <title>Living apart together: crosstalk between the core and supernumerary genomes in a fungal plant pathogen.</title>
        <authorList>
            <person name="Vanheule A."/>
            <person name="Audenaert K."/>
            <person name="Warris S."/>
            <person name="Van De Geest H."/>
            <person name="Schijlen E."/>
            <person name="Hofte M."/>
            <person name="De Saeger S."/>
            <person name="Haesaert G."/>
            <person name="Waalwijk C."/>
            <person name="Van Der Lee T."/>
        </authorList>
    </citation>
    <scope>NUCLEOTIDE SEQUENCE [LARGE SCALE GENOMIC DNA]</scope>
    <source>
        <strain evidence="2 3">2516</strain>
    </source>
</reference>
<name>A0A1B8B1R1_FUSPO</name>
<proteinExistence type="predicted"/>
<dbReference type="OMA" id="DIEIIAW"/>